<evidence type="ECO:0000256" key="5">
    <source>
        <dbReference type="ARBA" id="ARBA00023136"/>
    </source>
</evidence>
<evidence type="ECO:0000256" key="2">
    <source>
        <dbReference type="ARBA" id="ARBA00007362"/>
    </source>
</evidence>
<dbReference type="InterPro" id="IPR037185">
    <property type="entry name" value="EmrE-like"/>
</dbReference>
<keyword evidence="5 6" id="KW-0472">Membrane</keyword>
<feature type="transmembrane region" description="Helical" evidence="6">
    <location>
        <begin position="276"/>
        <end position="294"/>
    </location>
</feature>
<evidence type="ECO:0000313" key="9">
    <source>
        <dbReference type="Proteomes" id="UP000009173"/>
    </source>
</evidence>
<dbReference type="SUPFAM" id="SSF103481">
    <property type="entry name" value="Multidrug resistance efflux transporter EmrE"/>
    <property type="match status" value="2"/>
</dbReference>
<keyword evidence="3 6" id="KW-0812">Transmembrane</keyword>
<proteinExistence type="inferred from homology"/>
<feature type="transmembrane region" description="Helical" evidence="6">
    <location>
        <begin position="71"/>
        <end position="91"/>
    </location>
</feature>
<organism evidence="8 9">
    <name type="scientific">Nitratidesulfovibrio vulgaris (strain DP4)</name>
    <name type="common">Desulfovibrio vulgaris</name>
    <dbReference type="NCBI Taxonomy" id="391774"/>
    <lineage>
        <taxon>Bacteria</taxon>
        <taxon>Pseudomonadati</taxon>
        <taxon>Thermodesulfobacteriota</taxon>
        <taxon>Desulfovibrionia</taxon>
        <taxon>Desulfovibrionales</taxon>
        <taxon>Desulfovibrionaceae</taxon>
        <taxon>Nitratidesulfovibrio</taxon>
    </lineage>
</organism>
<feature type="transmembrane region" description="Helical" evidence="6">
    <location>
        <begin position="253"/>
        <end position="270"/>
    </location>
</feature>
<reference evidence="9" key="1">
    <citation type="journal article" date="2009" name="Environ. Microbiol.">
        <title>Contribution of mobile genetic elements to Desulfovibrio vulgaris genome plasticity.</title>
        <authorList>
            <person name="Walker C.B."/>
            <person name="Stolyar S."/>
            <person name="Chivian D."/>
            <person name="Pinel N."/>
            <person name="Gabster J.A."/>
            <person name="Dehal P.S."/>
            <person name="He Z."/>
            <person name="Yang Z.K."/>
            <person name="Yen H.C."/>
            <person name="Zhou J."/>
            <person name="Wall J.D."/>
            <person name="Hazen T.C."/>
            <person name="Arkin A.P."/>
            <person name="Stahl D.A."/>
        </authorList>
    </citation>
    <scope>NUCLEOTIDE SEQUENCE [LARGE SCALE GENOMIC DNA]</scope>
    <source>
        <strain evidence="9">DP4</strain>
    </source>
</reference>
<evidence type="ECO:0000256" key="1">
    <source>
        <dbReference type="ARBA" id="ARBA00004141"/>
    </source>
</evidence>
<feature type="transmembrane region" description="Helical" evidence="6">
    <location>
        <begin position="183"/>
        <end position="206"/>
    </location>
</feature>
<dbReference type="Pfam" id="PF00892">
    <property type="entry name" value="EamA"/>
    <property type="match status" value="2"/>
</dbReference>
<evidence type="ECO:0000313" key="8">
    <source>
        <dbReference type="EMBL" id="ABM29054.1"/>
    </source>
</evidence>
<feature type="transmembrane region" description="Helical" evidence="6">
    <location>
        <begin position="155"/>
        <end position="176"/>
    </location>
</feature>
<evidence type="ECO:0000259" key="7">
    <source>
        <dbReference type="Pfam" id="PF00892"/>
    </source>
</evidence>
<protein>
    <recommendedName>
        <fullName evidence="7">EamA domain-containing protein</fullName>
    </recommendedName>
</protein>
<dbReference type="AlphaFoldDB" id="A0A0H3ABJ4"/>
<name>A0A0H3ABJ4_NITV4</name>
<sequence precursor="true">MPRSAKATGYLCALAATVIWSGNFIVARALADTVPPVTTSFLRWVTALVVILPFGLGAVRRDMPLLRANLTYFIMAGITGVSVFNTFIYIAGRTTEAINMALIASSSPVWIIILSRILLGEAVTLRRAAGVAVSLCGTLVLVTRGDFTRLASLRFAVGDLWMLAAALTFASYSVLLRKKPEGISALGSLTTTFAIGVVGILPMLAWEWGHGAQLAVTPAVVGAVLYIGIGASLLAYLCWSVAVERLGPAKSALVYYSLPLFSATEAALLLGETITLAHVASCALIVGGILIATMQRAPAAK</sequence>
<dbReference type="RefSeq" id="WP_011792617.1">
    <property type="nucleotide sequence ID" value="NC_008751.1"/>
</dbReference>
<comment type="similarity">
    <text evidence="2">Belongs to the EamA transporter family.</text>
</comment>
<evidence type="ECO:0000256" key="6">
    <source>
        <dbReference type="SAM" id="Phobius"/>
    </source>
</evidence>
<dbReference type="InterPro" id="IPR050638">
    <property type="entry name" value="AA-Vitamin_Transporters"/>
</dbReference>
<evidence type="ECO:0000256" key="4">
    <source>
        <dbReference type="ARBA" id="ARBA00022989"/>
    </source>
</evidence>
<feature type="transmembrane region" description="Helical" evidence="6">
    <location>
        <begin position="97"/>
        <end position="118"/>
    </location>
</feature>
<dbReference type="EMBL" id="CP000527">
    <property type="protein sequence ID" value="ABM29054.1"/>
    <property type="molecule type" value="Genomic_DNA"/>
</dbReference>
<accession>A0A0H3ABJ4</accession>
<feature type="transmembrane region" description="Helical" evidence="6">
    <location>
        <begin position="125"/>
        <end position="143"/>
    </location>
</feature>
<dbReference type="HOGENOM" id="CLU_033863_4_4_7"/>
<gene>
    <name evidence="8" type="ordered locus">Dvul_2038</name>
</gene>
<dbReference type="KEGG" id="dvl:Dvul_2038"/>
<feature type="transmembrane region" description="Helical" evidence="6">
    <location>
        <begin position="41"/>
        <end position="59"/>
    </location>
</feature>
<dbReference type="GO" id="GO:0016020">
    <property type="term" value="C:membrane"/>
    <property type="evidence" value="ECO:0007669"/>
    <property type="project" value="UniProtKB-SubCell"/>
</dbReference>
<feature type="transmembrane region" description="Helical" evidence="6">
    <location>
        <begin position="218"/>
        <end position="241"/>
    </location>
</feature>
<keyword evidence="4 6" id="KW-1133">Transmembrane helix</keyword>
<dbReference type="PANTHER" id="PTHR32322:SF2">
    <property type="entry name" value="EAMA DOMAIN-CONTAINING PROTEIN"/>
    <property type="match status" value="1"/>
</dbReference>
<dbReference type="Proteomes" id="UP000009173">
    <property type="component" value="Chromosome"/>
</dbReference>
<feature type="domain" description="EamA" evidence="7">
    <location>
        <begin position="8"/>
        <end position="142"/>
    </location>
</feature>
<comment type="subcellular location">
    <subcellularLocation>
        <location evidence="1">Membrane</location>
        <topology evidence="1">Multi-pass membrane protein</topology>
    </subcellularLocation>
</comment>
<feature type="domain" description="EamA" evidence="7">
    <location>
        <begin position="158"/>
        <end position="293"/>
    </location>
</feature>
<dbReference type="InterPro" id="IPR000620">
    <property type="entry name" value="EamA_dom"/>
</dbReference>
<evidence type="ECO:0000256" key="3">
    <source>
        <dbReference type="ARBA" id="ARBA00022692"/>
    </source>
</evidence>
<dbReference type="PANTHER" id="PTHR32322">
    <property type="entry name" value="INNER MEMBRANE TRANSPORTER"/>
    <property type="match status" value="1"/>
</dbReference>